<dbReference type="AlphaFoldDB" id="A0A1Y2BUJ2"/>
<proteinExistence type="predicted"/>
<protein>
    <submittedName>
        <fullName evidence="1">Uncharacterized protein</fullName>
    </submittedName>
</protein>
<dbReference type="Proteomes" id="UP000193642">
    <property type="component" value="Unassembled WGS sequence"/>
</dbReference>
<evidence type="ECO:0000313" key="1">
    <source>
        <dbReference type="EMBL" id="ORY37785.1"/>
    </source>
</evidence>
<gene>
    <name evidence="1" type="ORF">BCR33DRAFT_721279</name>
</gene>
<name>A0A1Y2BUJ2_9FUNG</name>
<comment type="caution">
    <text evidence="1">The sequence shown here is derived from an EMBL/GenBank/DDBJ whole genome shotgun (WGS) entry which is preliminary data.</text>
</comment>
<dbReference type="OrthoDB" id="2104484at2759"/>
<accession>A0A1Y2BUJ2</accession>
<organism evidence="1 2">
    <name type="scientific">Rhizoclosmatium globosum</name>
    <dbReference type="NCBI Taxonomy" id="329046"/>
    <lineage>
        <taxon>Eukaryota</taxon>
        <taxon>Fungi</taxon>
        <taxon>Fungi incertae sedis</taxon>
        <taxon>Chytridiomycota</taxon>
        <taxon>Chytridiomycota incertae sedis</taxon>
        <taxon>Chytridiomycetes</taxon>
        <taxon>Chytridiales</taxon>
        <taxon>Chytriomycetaceae</taxon>
        <taxon>Rhizoclosmatium</taxon>
    </lineage>
</organism>
<keyword evidence="2" id="KW-1185">Reference proteome</keyword>
<evidence type="ECO:0000313" key="2">
    <source>
        <dbReference type="Proteomes" id="UP000193642"/>
    </source>
</evidence>
<dbReference type="EMBL" id="MCGO01000048">
    <property type="protein sequence ID" value="ORY37785.1"/>
    <property type="molecule type" value="Genomic_DNA"/>
</dbReference>
<reference evidence="1 2" key="1">
    <citation type="submission" date="2016-07" db="EMBL/GenBank/DDBJ databases">
        <title>Pervasive Adenine N6-methylation of Active Genes in Fungi.</title>
        <authorList>
            <consortium name="DOE Joint Genome Institute"/>
            <person name="Mondo S.J."/>
            <person name="Dannebaum R.O."/>
            <person name="Kuo R.C."/>
            <person name="Labutti K."/>
            <person name="Haridas S."/>
            <person name="Kuo A."/>
            <person name="Salamov A."/>
            <person name="Ahrendt S.R."/>
            <person name="Lipzen A."/>
            <person name="Sullivan W."/>
            <person name="Andreopoulos W.B."/>
            <person name="Clum A."/>
            <person name="Lindquist E."/>
            <person name="Daum C."/>
            <person name="Ramamoorthy G.K."/>
            <person name="Gryganskyi A."/>
            <person name="Culley D."/>
            <person name="Magnuson J.K."/>
            <person name="James T.Y."/>
            <person name="O'Malley M.A."/>
            <person name="Stajich J.E."/>
            <person name="Spatafora J.W."/>
            <person name="Visel A."/>
            <person name="Grigoriev I.V."/>
        </authorList>
    </citation>
    <scope>NUCLEOTIDE SEQUENCE [LARGE SCALE GENOMIC DNA]</scope>
    <source>
        <strain evidence="1 2">JEL800</strain>
    </source>
</reference>
<dbReference type="CDD" id="cd12148">
    <property type="entry name" value="fungal_TF_MHR"/>
    <property type="match status" value="1"/>
</dbReference>
<sequence length="206" mass="23252">MVWSKPCSIPTTPQWLEPRSSTATIYTILQIPIHTHLMIVTPYNQTNEEQNSCKLTRYYEGDIESMVEDPDLMPTMDDWLLIANRNAVVGPVKFAIDGDNLLANYFHLPPVLRLTASALAADTHSPPLPEQISLSYYRRARKAIIRAIEDVPTYQTVQAYYYLYLFSVCKFSLINGEEALGTYSVCREGATSCRQEVSESFAGIDS</sequence>